<dbReference type="InterPro" id="IPR010281">
    <property type="entry name" value="DUF885"/>
</dbReference>
<dbReference type="EMBL" id="JBHTMP010000003">
    <property type="protein sequence ID" value="MFD1320068.1"/>
    <property type="molecule type" value="Genomic_DNA"/>
</dbReference>
<name>A0ABW3Y8D4_9ACTN</name>
<sequence length="142" mass="14884">MSTLLRAARVVLDIGLHLRLPMPFGDGALWTTGAALELLRDRCRQGPYASADLARYLGRPGQALAYKVGERVWLAGRSSFPPGDRRAFHRQALELGALGLDQLTATLQNDRPPPASASAAVSSGSLLHGVTASELGASGAAP</sequence>
<dbReference type="Pfam" id="PF05960">
    <property type="entry name" value="DUF885"/>
    <property type="match status" value="1"/>
</dbReference>
<evidence type="ECO:0000313" key="1">
    <source>
        <dbReference type="EMBL" id="MFD1320068.1"/>
    </source>
</evidence>
<organism evidence="1 2">
    <name type="scientific">Micromonospora sonneratiae</name>
    <dbReference type="NCBI Taxonomy" id="1184706"/>
    <lineage>
        <taxon>Bacteria</taxon>
        <taxon>Bacillati</taxon>
        <taxon>Actinomycetota</taxon>
        <taxon>Actinomycetes</taxon>
        <taxon>Micromonosporales</taxon>
        <taxon>Micromonosporaceae</taxon>
        <taxon>Micromonospora</taxon>
    </lineage>
</organism>
<reference evidence="2" key="1">
    <citation type="journal article" date="2019" name="Int. J. Syst. Evol. Microbiol.">
        <title>The Global Catalogue of Microorganisms (GCM) 10K type strain sequencing project: providing services to taxonomists for standard genome sequencing and annotation.</title>
        <authorList>
            <consortium name="The Broad Institute Genomics Platform"/>
            <consortium name="The Broad Institute Genome Sequencing Center for Infectious Disease"/>
            <person name="Wu L."/>
            <person name="Ma J."/>
        </authorList>
    </citation>
    <scope>NUCLEOTIDE SEQUENCE [LARGE SCALE GENOMIC DNA]</scope>
    <source>
        <strain evidence="2">JCM 31037</strain>
    </source>
</reference>
<dbReference type="Proteomes" id="UP001597260">
    <property type="component" value="Unassembled WGS sequence"/>
</dbReference>
<keyword evidence="2" id="KW-1185">Reference proteome</keyword>
<gene>
    <name evidence="1" type="ORF">ACFQ4H_03075</name>
</gene>
<proteinExistence type="predicted"/>
<dbReference type="RefSeq" id="WP_377567033.1">
    <property type="nucleotide sequence ID" value="NZ_JBHTMP010000003.1"/>
</dbReference>
<protein>
    <submittedName>
        <fullName evidence="1">DUF885 family protein</fullName>
    </submittedName>
</protein>
<comment type="caution">
    <text evidence="1">The sequence shown here is derived from an EMBL/GenBank/DDBJ whole genome shotgun (WGS) entry which is preliminary data.</text>
</comment>
<accession>A0ABW3Y8D4</accession>
<evidence type="ECO:0000313" key="2">
    <source>
        <dbReference type="Proteomes" id="UP001597260"/>
    </source>
</evidence>